<protein>
    <submittedName>
        <fullName evidence="2">Uncharacterized protein</fullName>
    </submittedName>
</protein>
<evidence type="ECO:0000313" key="2">
    <source>
        <dbReference type="EMBL" id="KXJ92099.1"/>
    </source>
</evidence>
<gene>
    <name evidence="2" type="ORF">Micbo1qcDRAFT_162214</name>
</gene>
<dbReference type="InParanoid" id="A0A136J4U2"/>
<organism evidence="2 3">
    <name type="scientific">Microdochium bolleyi</name>
    <dbReference type="NCBI Taxonomy" id="196109"/>
    <lineage>
        <taxon>Eukaryota</taxon>
        <taxon>Fungi</taxon>
        <taxon>Dikarya</taxon>
        <taxon>Ascomycota</taxon>
        <taxon>Pezizomycotina</taxon>
        <taxon>Sordariomycetes</taxon>
        <taxon>Xylariomycetidae</taxon>
        <taxon>Xylariales</taxon>
        <taxon>Microdochiaceae</taxon>
        <taxon>Microdochium</taxon>
    </lineage>
</organism>
<name>A0A136J4U2_9PEZI</name>
<dbReference type="EMBL" id="KQ964249">
    <property type="protein sequence ID" value="KXJ92099.1"/>
    <property type="molecule type" value="Genomic_DNA"/>
</dbReference>
<feature type="non-terminal residue" evidence="2">
    <location>
        <position position="92"/>
    </location>
</feature>
<dbReference type="Proteomes" id="UP000070501">
    <property type="component" value="Unassembled WGS sequence"/>
</dbReference>
<sequence length="92" mass="10317">MLSPIARGRSKASHMAALAKRLSSAFLHRWEHWSSAVWLVSDDWVAVSVDDVRCEAEVAPLMSANAWADEEDQSHTWTSPHGNIQTEPGWTF</sequence>
<feature type="region of interest" description="Disordered" evidence="1">
    <location>
        <begin position="70"/>
        <end position="92"/>
    </location>
</feature>
<evidence type="ECO:0000256" key="1">
    <source>
        <dbReference type="SAM" id="MobiDB-lite"/>
    </source>
</evidence>
<evidence type="ECO:0000313" key="3">
    <source>
        <dbReference type="Proteomes" id="UP000070501"/>
    </source>
</evidence>
<accession>A0A136J4U2</accession>
<dbReference type="AlphaFoldDB" id="A0A136J4U2"/>
<proteinExistence type="predicted"/>
<feature type="compositionally biased region" description="Polar residues" evidence="1">
    <location>
        <begin position="75"/>
        <end position="92"/>
    </location>
</feature>
<keyword evidence="3" id="KW-1185">Reference proteome</keyword>
<reference evidence="3" key="1">
    <citation type="submission" date="2016-02" db="EMBL/GenBank/DDBJ databases">
        <title>Draft genome sequence of Microdochium bolleyi, a fungal endophyte of beachgrass.</title>
        <authorList>
            <consortium name="DOE Joint Genome Institute"/>
            <person name="David A.S."/>
            <person name="May G."/>
            <person name="Haridas S."/>
            <person name="Lim J."/>
            <person name="Wang M."/>
            <person name="Labutti K."/>
            <person name="Lipzen A."/>
            <person name="Barry K."/>
            <person name="Grigoriev I.V."/>
        </authorList>
    </citation>
    <scope>NUCLEOTIDE SEQUENCE [LARGE SCALE GENOMIC DNA]</scope>
    <source>
        <strain evidence="3">J235TASD1</strain>
    </source>
</reference>